<reference evidence="2" key="1">
    <citation type="journal article" date="2020" name="mSystems">
        <title>Genome- and Community-Level Interaction Insights into Carbon Utilization and Element Cycling Functions of Hydrothermarchaeota in Hydrothermal Sediment.</title>
        <authorList>
            <person name="Zhou Z."/>
            <person name="Liu Y."/>
            <person name="Xu W."/>
            <person name="Pan J."/>
            <person name="Luo Z.H."/>
            <person name="Li M."/>
        </authorList>
    </citation>
    <scope>NUCLEOTIDE SEQUENCE [LARGE SCALE GENOMIC DNA]</scope>
    <source>
        <strain evidence="2">SpSt-488</strain>
    </source>
</reference>
<dbReference type="Pfam" id="PF17319">
    <property type="entry name" value="DUF5362"/>
    <property type="match status" value="1"/>
</dbReference>
<dbReference type="InterPro" id="IPR035287">
    <property type="entry name" value="DUF5362"/>
</dbReference>
<dbReference type="EMBL" id="DSUT01000075">
    <property type="protein sequence ID" value="HGK28056.1"/>
    <property type="molecule type" value="Genomic_DNA"/>
</dbReference>
<accession>A0A7C4GCT9</accession>
<feature type="transmembrane region" description="Helical" evidence="1">
    <location>
        <begin position="24"/>
        <end position="51"/>
    </location>
</feature>
<evidence type="ECO:0000313" key="2">
    <source>
        <dbReference type="EMBL" id="HGK28056.1"/>
    </source>
</evidence>
<organism evidence="2">
    <name type="scientific">candidate division WOR-3 bacterium</name>
    <dbReference type="NCBI Taxonomy" id="2052148"/>
    <lineage>
        <taxon>Bacteria</taxon>
        <taxon>Bacteria division WOR-3</taxon>
    </lineage>
</organism>
<sequence length="134" mass="14148">MEQPVAVQTTLPESRTNARAMSGWLKFIGIVSLVSGILQALSIVGIVWAWLTIWVGILLNQAGSRARAYADNGDEAALNALTAKLKTTFAIIGILTIISIGIGLIAGIVWVIIIATGGMGIMSTLLEQLKGLNF</sequence>
<feature type="transmembrane region" description="Helical" evidence="1">
    <location>
        <begin position="89"/>
        <end position="115"/>
    </location>
</feature>
<evidence type="ECO:0008006" key="3">
    <source>
        <dbReference type="Google" id="ProtNLM"/>
    </source>
</evidence>
<comment type="caution">
    <text evidence="2">The sequence shown here is derived from an EMBL/GenBank/DDBJ whole genome shotgun (WGS) entry which is preliminary data.</text>
</comment>
<name>A0A7C4GCT9_UNCW3</name>
<keyword evidence="1" id="KW-1133">Transmembrane helix</keyword>
<proteinExistence type="predicted"/>
<keyword evidence="1" id="KW-0472">Membrane</keyword>
<protein>
    <recommendedName>
        <fullName evidence="3">DUF5362 domain-containing protein</fullName>
    </recommendedName>
</protein>
<evidence type="ECO:0000256" key="1">
    <source>
        <dbReference type="SAM" id="Phobius"/>
    </source>
</evidence>
<gene>
    <name evidence="2" type="ORF">ENS41_03800</name>
</gene>
<keyword evidence="1" id="KW-0812">Transmembrane</keyword>
<dbReference type="AlphaFoldDB" id="A0A7C4GCT9"/>